<dbReference type="InterPro" id="IPR039448">
    <property type="entry name" value="Beta_helix"/>
</dbReference>
<dbReference type="InterPro" id="IPR012334">
    <property type="entry name" value="Pectin_lyas_fold"/>
</dbReference>
<dbReference type="Gene3D" id="2.160.20.10">
    <property type="entry name" value="Single-stranded right-handed beta-helix, Pectin lyase-like"/>
    <property type="match status" value="2"/>
</dbReference>
<evidence type="ECO:0000259" key="2">
    <source>
        <dbReference type="Pfam" id="PF13229"/>
    </source>
</evidence>
<evidence type="ECO:0000313" key="4">
    <source>
        <dbReference type="Proteomes" id="UP000280935"/>
    </source>
</evidence>
<feature type="domain" description="Right handed beta helix" evidence="2">
    <location>
        <begin position="185"/>
        <end position="318"/>
    </location>
</feature>
<protein>
    <recommendedName>
        <fullName evidence="2">Right handed beta helix domain-containing protein</fullName>
    </recommendedName>
</protein>
<organism evidence="3 4">
    <name type="scientific">Arachnia propionica</name>
    <dbReference type="NCBI Taxonomy" id="1750"/>
    <lineage>
        <taxon>Bacteria</taxon>
        <taxon>Bacillati</taxon>
        <taxon>Actinomycetota</taxon>
        <taxon>Actinomycetes</taxon>
        <taxon>Propionibacteriales</taxon>
        <taxon>Propionibacteriaceae</taxon>
        <taxon>Arachnia</taxon>
    </lineage>
</organism>
<evidence type="ECO:0000313" key="3">
    <source>
        <dbReference type="EMBL" id="RRD50923.1"/>
    </source>
</evidence>
<dbReference type="InterPro" id="IPR006626">
    <property type="entry name" value="PbH1"/>
</dbReference>
<dbReference type="RefSeq" id="WP_125226871.1">
    <property type="nucleotide sequence ID" value="NZ_RQYT01000003.1"/>
</dbReference>
<reference evidence="3 4" key="1">
    <citation type="submission" date="2018-11" db="EMBL/GenBank/DDBJ databases">
        <title>Genomes From Bacteria Associated with the Canine Oral Cavity: a Test Case for Automated Genome-Based Taxonomic Assignment.</title>
        <authorList>
            <person name="Coil D.A."/>
            <person name="Jospin G."/>
            <person name="Darling A.E."/>
            <person name="Wallis C."/>
            <person name="Davis I.J."/>
            <person name="Harris S."/>
            <person name="Eisen J.A."/>
            <person name="Holcombe L.J."/>
            <person name="O'Flynn C."/>
        </authorList>
    </citation>
    <scope>NUCLEOTIDE SEQUENCE [LARGE SCALE GENOMIC DNA]</scope>
    <source>
        <strain evidence="3 4">OH2822_COT-296</strain>
    </source>
</reference>
<dbReference type="AlphaFoldDB" id="A0A3P1X2E8"/>
<dbReference type="Proteomes" id="UP000280935">
    <property type="component" value="Unassembled WGS sequence"/>
</dbReference>
<sequence>MTAQARSFHVSNGGDDRRSGTSPETAWRSIARVQQAIDRGEVRRGDAVLLHSGHRFHGQFTDFSALQGEGRLTFGAYGAGERPQLVGYKVLGDPAVWRNLGRNRWQVQLDDLATHGGNHSTRDVNVGLIEVNSELHGGRRASADELCNAWDWHSDLEAGTLTVVCHTNPSRAGEVRVAVDGRLFQAADDMTIRGLDLVGCGGHGIQTEDVSGVRVQGNRIRNIGGSELTTFHVPGVRYGNGVEMWINSHDVLVEGNVIHDVYDVAVTLQGEQVVEPTGADPVRRHGWTDVHVRGNRISRCSQSFEIWCRSQVLRDGDVERVLTHDGEGGGFVRCTFSGNHCTDAGVGWGYRVRPNKDEAGVHLLSYSEELPMDLRITGNRFLDAHNAYIYRLPDGPTGLVIDDNEIRLRPAQRIQQQPRRPETFPEHEAWARATGFDLNSTWLEG</sequence>
<proteinExistence type="predicted"/>
<name>A0A3P1X2E8_9ACTN</name>
<accession>A0A3P1X2E8</accession>
<comment type="caution">
    <text evidence="3">The sequence shown here is derived from an EMBL/GenBank/DDBJ whole genome shotgun (WGS) entry which is preliminary data.</text>
</comment>
<feature type="region of interest" description="Disordered" evidence="1">
    <location>
        <begin position="1"/>
        <end position="25"/>
    </location>
</feature>
<gene>
    <name evidence="3" type="ORF">EII35_02415</name>
</gene>
<dbReference type="OrthoDB" id="3333873at2"/>
<dbReference type="SMART" id="SM00710">
    <property type="entry name" value="PbH1"/>
    <property type="match status" value="6"/>
</dbReference>
<dbReference type="EMBL" id="RQYT01000003">
    <property type="protein sequence ID" value="RRD50923.1"/>
    <property type="molecule type" value="Genomic_DNA"/>
</dbReference>
<dbReference type="SUPFAM" id="SSF51126">
    <property type="entry name" value="Pectin lyase-like"/>
    <property type="match status" value="1"/>
</dbReference>
<dbReference type="InterPro" id="IPR011050">
    <property type="entry name" value="Pectin_lyase_fold/virulence"/>
</dbReference>
<dbReference type="Pfam" id="PF13229">
    <property type="entry name" value="Beta_helix"/>
    <property type="match status" value="1"/>
</dbReference>
<evidence type="ECO:0000256" key="1">
    <source>
        <dbReference type="SAM" id="MobiDB-lite"/>
    </source>
</evidence>